<dbReference type="AlphaFoldDB" id="A0AAW4FTB6"/>
<comment type="caution">
    <text evidence="1">The sequence shown here is derived from an EMBL/GenBank/DDBJ whole genome shotgun (WGS) entry which is preliminary data.</text>
</comment>
<sequence>MSSRSSRPCPRSCAGPKKFLLHVSLNPIRFKDKNTQQLKVLQRPLRVS</sequence>
<dbReference type="EMBL" id="WXFA01000028">
    <property type="protein sequence ID" value="MBM3094553.1"/>
    <property type="molecule type" value="Genomic_DNA"/>
</dbReference>
<dbReference type="Proteomes" id="UP000744980">
    <property type="component" value="Unassembled WGS sequence"/>
</dbReference>
<keyword evidence="2" id="KW-1185">Reference proteome</keyword>
<accession>A0AAW4FTB6</accession>
<evidence type="ECO:0000313" key="1">
    <source>
        <dbReference type="EMBL" id="MBM3094553.1"/>
    </source>
</evidence>
<proteinExistence type="predicted"/>
<gene>
    <name evidence="1" type="ORF">GFB56_27800</name>
</gene>
<reference evidence="1 2" key="1">
    <citation type="submission" date="2020-01" db="EMBL/GenBank/DDBJ databases">
        <title>Draft genome assembly of Ensifer adhaerens T173.</title>
        <authorList>
            <person name="Craig J.E."/>
            <person name="Stinchcombe J.R."/>
        </authorList>
    </citation>
    <scope>NUCLEOTIDE SEQUENCE [LARGE SCALE GENOMIC DNA]</scope>
    <source>
        <strain evidence="1 2">T173</strain>
    </source>
</reference>
<protein>
    <submittedName>
        <fullName evidence="1">Uncharacterized protein</fullName>
    </submittedName>
</protein>
<evidence type="ECO:0000313" key="2">
    <source>
        <dbReference type="Proteomes" id="UP000744980"/>
    </source>
</evidence>
<name>A0AAW4FTB6_9HYPH</name>
<organism evidence="1 2">
    <name type="scientific">Ensifer canadensis</name>
    <dbReference type="NCBI Taxonomy" id="555315"/>
    <lineage>
        <taxon>Bacteria</taxon>
        <taxon>Pseudomonadati</taxon>
        <taxon>Pseudomonadota</taxon>
        <taxon>Alphaproteobacteria</taxon>
        <taxon>Hyphomicrobiales</taxon>
        <taxon>Rhizobiaceae</taxon>
        <taxon>Sinorhizobium/Ensifer group</taxon>
        <taxon>Ensifer</taxon>
    </lineage>
</organism>